<protein>
    <recommendedName>
        <fullName evidence="6">Ribosomal RNA small subunit methyltransferase G</fullName>
        <ecNumber evidence="6">2.1.1.-</ecNumber>
    </recommendedName>
    <alternativeName>
        <fullName evidence="6">16S rRNA 7-methylguanosine methyltransferase</fullName>
        <shortName evidence="6">16S rRNA m7G methyltransferase</shortName>
    </alternativeName>
</protein>
<reference evidence="7 8" key="1">
    <citation type="submission" date="2018-04" db="EMBL/GenBank/DDBJ databases">
        <title>Novel Campyloabacter and Helicobacter Species and Strains.</title>
        <authorList>
            <person name="Mannion A.J."/>
            <person name="Shen Z."/>
            <person name="Fox J.G."/>
        </authorList>
    </citation>
    <scope>NUCLEOTIDE SEQUENCE [LARGE SCALE GENOMIC DNA]</scope>
    <source>
        <strain evidence="7 8">MIT 97-5075</strain>
    </source>
</reference>
<comment type="caution">
    <text evidence="7">The sequence shown here is derived from an EMBL/GenBank/DDBJ whole genome shotgun (WGS) entry which is preliminary data.</text>
</comment>
<dbReference type="HAMAP" id="MF_00074">
    <property type="entry name" value="16SrRNA_methyltr_G"/>
    <property type="match status" value="1"/>
</dbReference>
<dbReference type="NCBIfam" id="TIGR00138">
    <property type="entry name" value="rsmG_gidB"/>
    <property type="match status" value="1"/>
</dbReference>
<evidence type="ECO:0000256" key="4">
    <source>
        <dbReference type="ARBA" id="ARBA00022679"/>
    </source>
</evidence>
<evidence type="ECO:0000256" key="3">
    <source>
        <dbReference type="ARBA" id="ARBA00022603"/>
    </source>
</evidence>
<proteinExistence type="inferred from homology"/>
<dbReference type="SUPFAM" id="SSF53335">
    <property type="entry name" value="S-adenosyl-L-methionine-dependent methyltransferases"/>
    <property type="match status" value="1"/>
</dbReference>
<sequence>MSNIKPSCISTLLDFSQLLLHWNAIHNLTGATNQQAIESHIDDSLYPVRFLRAFSVCVDIGSGAGFPAIPLACYYPDSYFYLIEPRRKRVAFLEYAVLSLDLRNVRIIADFSYNVSSITADLITSRAVCKSDVLIAQSKHLLAGQGNYLLFKGKDSIDECRDIMNYKLDTFHYKRRIYAYLQSIDKNRSGRIGKELL</sequence>
<keyword evidence="1 6" id="KW-0963">Cytoplasm</keyword>
<evidence type="ECO:0000313" key="8">
    <source>
        <dbReference type="Proteomes" id="UP000256424"/>
    </source>
</evidence>
<organism evidence="7 8">
    <name type="scientific">Helicobacter aurati</name>
    <dbReference type="NCBI Taxonomy" id="137778"/>
    <lineage>
        <taxon>Bacteria</taxon>
        <taxon>Pseudomonadati</taxon>
        <taxon>Campylobacterota</taxon>
        <taxon>Epsilonproteobacteria</taxon>
        <taxon>Campylobacterales</taxon>
        <taxon>Helicobacteraceae</taxon>
        <taxon>Helicobacter</taxon>
    </lineage>
</organism>
<evidence type="ECO:0000313" key="7">
    <source>
        <dbReference type="EMBL" id="RDU71269.1"/>
    </source>
</evidence>
<name>A0A3D8J153_9HELI</name>
<dbReference type="Proteomes" id="UP000256424">
    <property type="component" value="Unassembled WGS sequence"/>
</dbReference>
<dbReference type="PIRSF" id="PIRSF003078">
    <property type="entry name" value="GidB"/>
    <property type="match status" value="1"/>
</dbReference>
<feature type="binding site" evidence="6">
    <location>
        <begin position="112"/>
        <end position="113"/>
    </location>
    <ligand>
        <name>S-adenosyl-L-methionine</name>
        <dbReference type="ChEBI" id="CHEBI:59789"/>
    </ligand>
</feature>
<keyword evidence="3 6" id="KW-0489">Methyltransferase</keyword>
<comment type="subcellular location">
    <subcellularLocation>
        <location evidence="6">Cytoplasm</location>
    </subcellularLocation>
</comment>
<dbReference type="Gene3D" id="3.40.50.150">
    <property type="entry name" value="Vaccinia Virus protein VP39"/>
    <property type="match status" value="1"/>
</dbReference>
<keyword evidence="4 6" id="KW-0808">Transferase</keyword>
<dbReference type="GO" id="GO:0070043">
    <property type="term" value="F:rRNA (guanine-N7-)-methyltransferase activity"/>
    <property type="evidence" value="ECO:0007669"/>
    <property type="project" value="UniProtKB-UniRule"/>
</dbReference>
<dbReference type="InterPro" id="IPR003682">
    <property type="entry name" value="rRNA_ssu_MeTfrase_G"/>
</dbReference>
<evidence type="ECO:0000256" key="2">
    <source>
        <dbReference type="ARBA" id="ARBA00022552"/>
    </source>
</evidence>
<feature type="binding site" evidence="6">
    <location>
        <position position="61"/>
    </location>
    <ligand>
        <name>S-adenosyl-L-methionine</name>
        <dbReference type="ChEBI" id="CHEBI:59789"/>
    </ligand>
</feature>
<dbReference type="OrthoDB" id="9808773at2"/>
<keyword evidence="5 6" id="KW-0949">S-adenosyl-L-methionine</keyword>
<dbReference type="PANTHER" id="PTHR31760:SF0">
    <property type="entry name" value="S-ADENOSYL-L-METHIONINE-DEPENDENT METHYLTRANSFERASES SUPERFAMILY PROTEIN"/>
    <property type="match status" value="1"/>
</dbReference>
<evidence type="ECO:0000256" key="6">
    <source>
        <dbReference type="HAMAP-Rule" id="MF_00074"/>
    </source>
</evidence>
<keyword evidence="8" id="KW-1185">Reference proteome</keyword>
<evidence type="ECO:0000256" key="1">
    <source>
        <dbReference type="ARBA" id="ARBA00022490"/>
    </source>
</evidence>
<feature type="binding site" evidence="6">
    <location>
        <position position="126"/>
    </location>
    <ligand>
        <name>S-adenosyl-L-methionine</name>
        <dbReference type="ChEBI" id="CHEBI:59789"/>
    </ligand>
</feature>
<comment type="function">
    <text evidence="6">Specifically methylates the N7 position of a guanine in 16S rRNA.</text>
</comment>
<feature type="binding site" evidence="6">
    <location>
        <position position="66"/>
    </location>
    <ligand>
        <name>S-adenosyl-L-methionine</name>
        <dbReference type="ChEBI" id="CHEBI:59789"/>
    </ligand>
</feature>
<dbReference type="InterPro" id="IPR029063">
    <property type="entry name" value="SAM-dependent_MTases_sf"/>
</dbReference>
<dbReference type="EC" id="2.1.1.-" evidence="6"/>
<dbReference type="AlphaFoldDB" id="A0A3D8J153"/>
<gene>
    <name evidence="6 7" type="primary">rsmG</name>
    <name evidence="7" type="ORF">CQA66_06930</name>
</gene>
<comment type="caution">
    <text evidence="6">Lacks conserved residue(s) required for the propagation of feature annotation.</text>
</comment>
<dbReference type="GO" id="GO:0005829">
    <property type="term" value="C:cytosol"/>
    <property type="evidence" value="ECO:0007669"/>
    <property type="project" value="TreeGrafter"/>
</dbReference>
<dbReference type="PANTHER" id="PTHR31760">
    <property type="entry name" value="S-ADENOSYL-L-METHIONINE-DEPENDENT METHYLTRANSFERASES SUPERFAMILY PROTEIN"/>
    <property type="match status" value="1"/>
</dbReference>
<accession>A0A3D8J153</accession>
<dbReference type="Pfam" id="PF02527">
    <property type="entry name" value="GidB"/>
    <property type="match status" value="1"/>
</dbReference>
<dbReference type="EMBL" id="NXLW01000013">
    <property type="protein sequence ID" value="RDU71269.1"/>
    <property type="molecule type" value="Genomic_DNA"/>
</dbReference>
<comment type="similarity">
    <text evidence="6">Belongs to the methyltransferase superfamily. RNA methyltransferase RsmG family.</text>
</comment>
<keyword evidence="2 6" id="KW-0698">rRNA processing</keyword>
<dbReference type="RefSeq" id="WP_104762241.1">
    <property type="nucleotide sequence ID" value="NZ_FZPM01000002.1"/>
</dbReference>
<evidence type="ECO:0000256" key="5">
    <source>
        <dbReference type="ARBA" id="ARBA00022691"/>
    </source>
</evidence>